<dbReference type="SUPFAM" id="SSF90123">
    <property type="entry name" value="ABC transporter transmembrane region"/>
    <property type="match status" value="1"/>
</dbReference>
<dbReference type="AlphaFoldDB" id="A0A1Y4IDR9"/>
<keyword evidence="5 7" id="KW-1133">Transmembrane helix</keyword>
<comment type="caution">
    <text evidence="11">The sequence shown here is derived from an EMBL/GenBank/DDBJ whole genome shotgun (WGS) entry which is preliminary data.</text>
</comment>
<evidence type="ECO:0000256" key="4">
    <source>
        <dbReference type="ARBA" id="ARBA00022840"/>
    </source>
</evidence>
<dbReference type="Pfam" id="PF00664">
    <property type="entry name" value="ABC_membrane"/>
    <property type="match status" value="1"/>
</dbReference>
<proteinExistence type="predicted"/>
<dbReference type="GO" id="GO:0005524">
    <property type="term" value="F:ATP binding"/>
    <property type="evidence" value="ECO:0007669"/>
    <property type="project" value="UniProtKB-KW"/>
</dbReference>
<dbReference type="PROSITE" id="PS50929">
    <property type="entry name" value="ABC_TM1F"/>
    <property type="match status" value="1"/>
</dbReference>
<evidence type="ECO:0000259" key="8">
    <source>
        <dbReference type="PROSITE" id="PS50893"/>
    </source>
</evidence>
<keyword evidence="2 7" id="KW-0812">Transmembrane</keyword>
<dbReference type="InterPro" id="IPR011527">
    <property type="entry name" value="ABC1_TM_dom"/>
</dbReference>
<dbReference type="EMBL" id="NIBD01000039">
    <property type="protein sequence ID" value="PAB54555.1"/>
    <property type="molecule type" value="Genomic_DNA"/>
</dbReference>
<dbReference type="Gene3D" id="1.20.1560.10">
    <property type="entry name" value="ABC transporter type 1, transmembrane domain"/>
    <property type="match status" value="1"/>
</dbReference>
<dbReference type="GO" id="GO:0005886">
    <property type="term" value="C:plasma membrane"/>
    <property type="evidence" value="ECO:0007669"/>
    <property type="project" value="UniProtKB-SubCell"/>
</dbReference>
<evidence type="ECO:0000259" key="9">
    <source>
        <dbReference type="PROSITE" id="PS50929"/>
    </source>
</evidence>
<organism evidence="11 12">
    <name type="scientific">Lactobacillus johnsonii</name>
    <dbReference type="NCBI Taxonomy" id="33959"/>
    <lineage>
        <taxon>Bacteria</taxon>
        <taxon>Bacillati</taxon>
        <taxon>Bacillota</taxon>
        <taxon>Bacilli</taxon>
        <taxon>Lactobacillales</taxon>
        <taxon>Lactobacillaceae</taxon>
        <taxon>Lactobacillus</taxon>
    </lineage>
</organism>
<feature type="domain" description="ABC transporter" evidence="8">
    <location>
        <begin position="318"/>
        <end position="525"/>
    </location>
</feature>
<dbReference type="GO" id="GO:0034040">
    <property type="term" value="F:ATPase-coupled lipid transmembrane transporter activity"/>
    <property type="evidence" value="ECO:0007669"/>
    <property type="project" value="TreeGrafter"/>
</dbReference>
<protein>
    <submittedName>
        <fullName evidence="11">ABC transporter ATP-binding protein</fullName>
    </submittedName>
</protein>
<feature type="transmembrane region" description="Helical" evidence="7">
    <location>
        <begin position="234"/>
        <end position="257"/>
    </location>
</feature>
<dbReference type="SMART" id="SM00382">
    <property type="entry name" value="AAA"/>
    <property type="match status" value="1"/>
</dbReference>
<dbReference type="RefSeq" id="WP_012846133.1">
    <property type="nucleotide sequence ID" value="NZ_CP021703.1"/>
</dbReference>
<keyword evidence="4 11" id="KW-0067">ATP-binding</keyword>
<gene>
    <name evidence="10" type="ORF">A3P64_09660</name>
    <name evidence="11" type="ORF">A3Q24_07740</name>
</gene>
<keyword evidence="3" id="KW-0547">Nucleotide-binding</keyword>
<feature type="transmembrane region" description="Helical" evidence="7">
    <location>
        <begin position="12"/>
        <end position="30"/>
    </location>
</feature>
<evidence type="ECO:0000256" key="2">
    <source>
        <dbReference type="ARBA" id="ARBA00022692"/>
    </source>
</evidence>
<dbReference type="PROSITE" id="PS00675">
    <property type="entry name" value="SIGMA54_INTERACT_1"/>
    <property type="match status" value="1"/>
</dbReference>
<dbReference type="InterPro" id="IPR003593">
    <property type="entry name" value="AAA+_ATPase"/>
</dbReference>
<dbReference type="InterPro" id="IPR039421">
    <property type="entry name" value="Type_1_exporter"/>
</dbReference>
<sequence length="526" mass="59445">MTFKELVKINVPRSILIFCLYILYAVAGSMGEYLFKDSLNNILKGNLNGYLFWTFIQAGMEIGTAVLLPIATIAFTRQTQDYVHRIREEIIEHYYASSEDEKTSKMQNQLTANLKLLTTNFATPWLSILSGTLEILIAVVLLFTMNWSLILVSAILLGINFLLPKIMEKKTAQATKNVNDKNEKLLNTIEHWFGGLQELRRFSAYERLRRQLHKASDDYTKANKKNYRYQTTSYLFNGFGNALAQIGISFFAGILFLNHVISFGEFAVAGGFGSTIFSAVWEITHSITLVKSTKTLREEILTLRKKEKQTVKTAAYGVSVENLKFTYDEGETITYPNFTIKPGEKVLLTGDSGTGKSTLFKALLGKIETKCGKITYFDKESQPITNASLGYLPQDPIVFPISIKDNITMFVKRTEKQLMNVVKNVELKSDLDKMPSGIDTVVNLKKNNLSGGQRQKIVLARSEIYNQPFVLMDEVTSAIDQKATEEIITALLKTDQTILMIAHNFTPELRAKFDQEIRLAKKGEEE</sequence>
<evidence type="ECO:0000313" key="10">
    <source>
        <dbReference type="EMBL" id="PAB51881.1"/>
    </source>
</evidence>
<reference evidence="12 13" key="1">
    <citation type="submission" date="2017-05" db="EMBL/GenBank/DDBJ databases">
        <title>Lactobacillus johnsonii from commercial turkeys.</title>
        <authorList>
            <person name="Johnson T.J."/>
            <person name="Youmans B."/>
        </authorList>
    </citation>
    <scope>NUCLEOTIDE SEQUENCE [LARGE SCALE GENOMIC DNA]</scope>
    <source>
        <strain evidence="11 12">UMNLJ114</strain>
        <strain evidence="10 13">UMNLJ54</strain>
    </source>
</reference>
<comment type="subcellular location">
    <subcellularLocation>
        <location evidence="1">Cell membrane</location>
        <topology evidence="1">Multi-pass membrane protein</topology>
    </subcellularLocation>
</comment>
<dbReference type="PANTHER" id="PTHR24221:SF654">
    <property type="entry name" value="ATP-BINDING CASSETTE SUB-FAMILY B MEMBER 6"/>
    <property type="match status" value="1"/>
</dbReference>
<name>A0A1Y4IDR9_LACJH</name>
<dbReference type="SUPFAM" id="SSF52540">
    <property type="entry name" value="P-loop containing nucleoside triphosphate hydrolases"/>
    <property type="match status" value="1"/>
</dbReference>
<dbReference type="GO" id="GO:0140359">
    <property type="term" value="F:ABC-type transporter activity"/>
    <property type="evidence" value="ECO:0007669"/>
    <property type="project" value="InterPro"/>
</dbReference>
<dbReference type="InterPro" id="IPR003439">
    <property type="entry name" value="ABC_transporter-like_ATP-bd"/>
</dbReference>
<evidence type="ECO:0000256" key="7">
    <source>
        <dbReference type="SAM" id="Phobius"/>
    </source>
</evidence>
<dbReference type="InterPro" id="IPR025662">
    <property type="entry name" value="Sigma_54_int_dom_ATP-bd_1"/>
</dbReference>
<evidence type="ECO:0000313" key="11">
    <source>
        <dbReference type="EMBL" id="PAB54555.1"/>
    </source>
</evidence>
<feature type="domain" description="ABC transmembrane type-1" evidence="9">
    <location>
        <begin position="15"/>
        <end position="292"/>
    </location>
</feature>
<dbReference type="PROSITE" id="PS50893">
    <property type="entry name" value="ABC_TRANSPORTER_2"/>
    <property type="match status" value="1"/>
</dbReference>
<evidence type="ECO:0000256" key="3">
    <source>
        <dbReference type="ARBA" id="ARBA00022741"/>
    </source>
</evidence>
<evidence type="ECO:0000256" key="5">
    <source>
        <dbReference type="ARBA" id="ARBA00022989"/>
    </source>
</evidence>
<dbReference type="Proteomes" id="UP000216008">
    <property type="component" value="Unassembled WGS sequence"/>
</dbReference>
<feature type="transmembrane region" description="Helical" evidence="7">
    <location>
        <begin position="50"/>
        <end position="75"/>
    </location>
</feature>
<dbReference type="InterPro" id="IPR027417">
    <property type="entry name" value="P-loop_NTPase"/>
</dbReference>
<feature type="transmembrane region" description="Helical" evidence="7">
    <location>
        <begin position="135"/>
        <end position="163"/>
    </location>
</feature>
<dbReference type="EMBL" id="NIBB01000115">
    <property type="protein sequence ID" value="PAB51881.1"/>
    <property type="molecule type" value="Genomic_DNA"/>
</dbReference>
<dbReference type="GO" id="GO:0016887">
    <property type="term" value="F:ATP hydrolysis activity"/>
    <property type="evidence" value="ECO:0007669"/>
    <property type="project" value="InterPro"/>
</dbReference>
<evidence type="ECO:0000313" key="12">
    <source>
        <dbReference type="Proteomes" id="UP000216008"/>
    </source>
</evidence>
<evidence type="ECO:0000256" key="6">
    <source>
        <dbReference type="ARBA" id="ARBA00023136"/>
    </source>
</evidence>
<evidence type="ECO:0000313" key="13">
    <source>
        <dbReference type="Proteomes" id="UP000216448"/>
    </source>
</evidence>
<dbReference type="Gene3D" id="3.40.50.300">
    <property type="entry name" value="P-loop containing nucleotide triphosphate hydrolases"/>
    <property type="match status" value="1"/>
</dbReference>
<dbReference type="InterPro" id="IPR036640">
    <property type="entry name" value="ABC1_TM_sf"/>
</dbReference>
<dbReference type="Pfam" id="PF00005">
    <property type="entry name" value="ABC_tran"/>
    <property type="match status" value="1"/>
</dbReference>
<keyword evidence="6 7" id="KW-0472">Membrane</keyword>
<dbReference type="Proteomes" id="UP000216448">
    <property type="component" value="Unassembled WGS sequence"/>
</dbReference>
<evidence type="ECO:0000256" key="1">
    <source>
        <dbReference type="ARBA" id="ARBA00004651"/>
    </source>
</evidence>
<dbReference type="PANTHER" id="PTHR24221">
    <property type="entry name" value="ATP-BINDING CASSETTE SUB-FAMILY B"/>
    <property type="match status" value="1"/>
</dbReference>
<accession>A0A1Y4IDR9</accession>